<keyword evidence="2" id="KW-1185">Reference proteome</keyword>
<gene>
    <name evidence="1" type="ORF">Patl1_26355</name>
</gene>
<evidence type="ECO:0000313" key="2">
    <source>
        <dbReference type="Proteomes" id="UP001164250"/>
    </source>
</evidence>
<reference evidence="2" key="1">
    <citation type="journal article" date="2023" name="G3 (Bethesda)">
        <title>Genome assembly and association tests identify interacting loci associated with vigor, precocity, and sex in interspecific pistachio rootstocks.</title>
        <authorList>
            <person name="Palmer W."/>
            <person name="Jacygrad E."/>
            <person name="Sagayaradj S."/>
            <person name="Cavanaugh K."/>
            <person name="Han R."/>
            <person name="Bertier L."/>
            <person name="Beede B."/>
            <person name="Kafkas S."/>
            <person name="Golino D."/>
            <person name="Preece J."/>
            <person name="Michelmore R."/>
        </authorList>
    </citation>
    <scope>NUCLEOTIDE SEQUENCE [LARGE SCALE GENOMIC DNA]</scope>
</reference>
<name>A0ACC1B0J2_9ROSI</name>
<accession>A0ACC1B0J2</accession>
<proteinExistence type="predicted"/>
<organism evidence="1 2">
    <name type="scientific">Pistacia atlantica</name>
    <dbReference type="NCBI Taxonomy" id="434234"/>
    <lineage>
        <taxon>Eukaryota</taxon>
        <taxon>Viridiplantae</taxon>
        <taxon>Streptophyta</taxon>
        <taxon>Embryophyta</taxon>
        <taxon>Tracheophyta</taxon>
        <taxon>Spermatophyta</taxon>
        <taxon>Magnoliopsida</taxon>
        <taxon>eudicotyledons</taxon>
        <taxon>Gunneridae</taxon>
        <taxon>Pentapetalae</taxon>
        <taxon>rosids</taxon>
        <taxon>malvids</taxon>
        <taxon>Sapindales</taxon>
        <taxon>Anacardiaceae</taxon>
        <taxon>Pistacia</taxon>
    </lineage>
</organism>
<protein>
    <submittedName>
        <fullName evidence="1">Uncharacterized protein</fullName>
    </submittedName>
</protein>
<dbReference type="Proteomes" id="UP001164250">
    <property type="component" value="Chromosome 7"/>
</dbReference>
<sequence length="97" mass="10975">MASSSQHDFLKRYHSKLNRFPGSHRFWDTSTASRVGHKVAFQLKEIGIESVAIDLREELSRPPHQKIMVLPLFDSVRRAGVVVDGVEKLSETGPVFD</sequence>
<comment type="caution">
    <text evidence="1">The sequence shown here is derived from an EMBL/GenBank/DDBJ whole genome shotgun (WGS) entry which is preliminary data.</text>
</comment>
<dbReference type="EMBL" id="CM047903">
    <property type="protein sequence ID" value="KAJ0092480.1"/>
    <property type="molecule type" value="Genomic_DNA"/>
</dbReference>
<evidence type="ECO:0000313" key="1">
    <source>
        <dbReference type="EMBL" id="KAJ0092480.1"/>
    </source>
</evidence>